<organism evidence="1">
    <name type="scientific">Pseudogymnoascus destructans</name>
    <dbReference type="NCBI Taxonomy" id="655981"/>
    <lineage>
        <taxon>Eukaryota</taxon>
        <taxon>Fungi</taxon>
        <taxon>Dikarya</taxon>
        <taxon>Ascomycota</taxon>
        <taxon>Pezizomycotina</taxon>
        <taxon>Leotiomycetes</taxon>
        <taxon>Thelebolales</taxon>
        <taxon>Thelebolaceae</taxon>
        <taxon>Pseudogymnoascus</taxon>
    </lineage>
</organism>
<dbReference type="EMBL" id="KV441387">
    <property type="protein sequence ID" value="OAF62298.1"/>
    <property type="molecule type" value="Genomic_DNA"/>
</dbReference>
<gene>
    <name evidence="1" type="ORF">VC83_00918</name>
</gene>
<protein>
    <submittedName>
        <fullName evidence="1">Uncharacterized protein</fullName>
    </submittedName>
</protein>
<name>A0A177AJR8_9PEZI</name>
<accession>A0A177AJR8</accession>
<reference evidence="1" key="1">
    <citation type="submission" date="2016-03" db="EMBL/GenBank/DDBJ databases">
        <title>Updated assembly of Pseudogymnoascus destructans, the fungus causing white-nose syndrome of bats.</title>
        <authorList>
            <person name="Palmer J.M."/>
            <person name="Drees K.P."/>
            <person name="Foster J.T."/>
            <person name="Lindner D.L."/>
        </authorList>
    </citation>
    <scope>NUCLEOTIDE SEQUENCE [LARGE SCALE GENOMIC DNA]</scope>
    <source>
        <strain evidence="1">20631-21</strain>
    </source>
</reference>
<sequence length="208" mass="22954">MVLAFGAGTASSQDSSNSLVSRRLTEYLTPAASGTHDQLIKIELNPITEEPTAFQSFPMGNNSKSGLHGVWPSELYPGKMWLSLQWENKLLLVYPGQNLSAVPSIIKTINIPEPGNSPHCIFEIGNRVWAGLKDASEQTGQYYFFSADISNSTDQKLYPCLKNPVFIKEEPATKLIYVTQDTESSIMRINATSGSCRFRQTSAARQSE</sequence>
<dbReference type="eggNOG" id="ENOG502SCR5">
    <property type="taxonomic scope" value="Eukaryota"/>
</dbReference>
<dbReference type="RefSeq" id="XP_024327570.1">
    <property type="nucleotide sequence ID" value="XM_024464605.1"/>
</dbReference>
<dbReference type="VEuPathDB" id="FungiDB:GMDG_00066"/>
<dbReference type="OrthoDB" id="5588185at2759"/>
<evidence type="ECO:0000313" key="1">
    <source>
        <dbReference type="EMBL" id="OAF62298.1"/>
    </source>
</evidence>
<dbReference type="AlphaFoldDB" id="A0A177AJR8"/>
<dbReference type="Proteomes" id="UP000077154">
    <property type="component" value="Unassembled WGS sequence"/>
</dbReference>
<dbReference type="GeneID" id="36284011"/>
<proteinExistence type="predicted"/>